<dbReference type="OrthoDB" id="19419at2759"/>
<dbReference type="SUPFAM" id="SSF143113">
    <property type="entry name" value="NAP-like"/>
    <property type="match status" value="1"/>
</dbReference>
<reference evidence="4 5" key="1">
    <citation type="journal article" date="2015" name="Sci. Rep.">
        <title>The genome of Leishmania panamensis: insights into genomics of the L. (Viannia) subgenus.</title>
        <authorList>
            <person name="Llanes A."/>
            <person name="Restrepo C.M."/>
            <person name="Vecchio G.D."/>
            <person name="Anguizola F.J."/>
            <person name="Lleonart R."/>
        </authorList>
    </citation>
    <scope>NUCLEOTIDE SEQUENCE [LARGE SCALE GENOMIC DNA]</scope>
    <source>
        <strain evidence="4 5">MHOM/PA/94/PSC-1</strain>
    </source>
</reference>
<dbReference type="VEuPathDB" id="TriTrypDB:LPMP_205480"/>
<evidence type="ECO:0000256" key="1">
    <source>
        <dbReference type="ARBA" id="ARBA00009947"/>
    </source>
</evidence>
<dbReference type="InterPro" id="IPR002164">
    <property type="entry name" value="NAP_family"/>
</dbReference>
<dbReference type="Gene3D" id="3.30.1120.90">
    <property type="entry name" value="Nucleosome assembly protein"/>
    <property type="match status" value="1"/>
</dbReference>
<proteinExistence type="inferred from homology"/>
<dbReference type="VEuPathDB" id="TriTrypDB:LPAL13_200061700"/>
<sequence>MEKAKEIQTKLDSLQQEMYTEVEACYMKYNKRRNAIFTARREAVSELMVKKELPANFWALALITQLQMKDRESTTTPHFLGPYDEELLKTYLEDIEVVYMEKGHRITLRFRPNPFFEETELWAEEVEMLDGESDEEDEVPHVEEGWCFSGVTWKDGHGPRLGDDEKTEEDDAAPGSKRPRSSNGGSAASALSSTQGPSVLEVFSEMPPHPEEDEEMDEEDDDAMADAIEEWEAEMDDRKMLLSMVELLVHNDPVSAMRDVGAAKTGAGNSEEAAAKKAKMG</sequence>
<name>A0A088RS21_LEIPA</name>
<feature type="compositionally biased region" description="Basic and acidic residues" evidence="3">
    <location>
        <begin position="154"/>
        <end position="164"/>
    </location>
</feature>
<feature type="compositionally biased region" description="Acidic residues" evidence="3">
    <location>
        <begin position="211"/>
        <end position="222"/>
    </location>
</feature>
<accession>A0A088RS21</accession>
<feature type="region of interest" description="Disordered" evidence="3">
    <location>
        <begin position="261"/>
        <end position="281"/>
    </location>
</feature>
<evidence type="ECO:0000256" key="3">
    <source>
        <dbReference type="SAM" id="MobiDB-lite"/>
    </source>
</evidence>
<dbReference type="EMBL" id="CP009389">
    <property type="protein sequence ID" value="AIN98039.1"/>
    <property type="molecule type" value="Genomic_DNA"/>
</dbReference>
<protein>
    <submittedName>
        <fullName evidence="4">Nucleosome assembly protein, putative</fullName>
    </submittedName>
</protein>
<gene>
    <name evidence="4" type="ORF">LPMP_205480</name>
</gene>
<dbReference type="GeneID" id="22574760"/>
<dbReference type="eggNOG" id="ENOG502S1CG">
    <property type="taxonomic scope" value="Eukaryota"/>
</dbReference>
<keyword evidence="5" id="KW-1185">Reference proteome</keyword>
<evidence type="ECO:0000313" key="4">
    <source>
        <dbReference type="EMBL" id="AIN98039.1"/>
    </source>
</evidence>
<evidence type="ECO:0000256" key="2">
    <source>
        <dbReference type="RuleBase" id="RU003876"/>
    </source>
</evidence>
<dbReference type="RefSeq" id="XP_010698746.1">
    <property type="nucleotide sequence ID" value="XM_010700444.1"/>
</dbReference>
<dbReference type="Proteomes" id="UP000063063">
    <property type="component" value="Chromosome 20"/>
</dbReference>
<dbReference type="GO" id="GO:0006334">
    <property type="term" value="P:nucleosome assembly"/>
    <property type="evidence" value="ECO:0007669"/>
    <property type="project" value="InterPro"/>
</dbReference>
<evidence type="ECO:0000313" key="5">
    <source>
        <dbReference type="Proteomes" id="UP000063063"/>
    </source>
</evidence>
<dbReference type="AlphaFoldDB" id="A0A088RS21"/>
<feature type="region of interest" description="Disordered" evidence="3">
    <location>
        <begin position="153"/>
        <end position="222"/>
    </location>
</feature>
<comment type="similarity">
    <text evidence="1 2">Belongs to the nucleosome assembly protein (NAP) family.</text>
</comment>
<feature type="compositionally biased region" description="Low complexity" evidence="3">
    <location>
        <begin position="181"/>
        <end position="193"/>
    </location>
</feature>
<dbReference type="InterPro" id="IPR037231">
    <property type="entry name" value="NAP-like_sf"/>
</dbReference>
<dbReference type="KEGG" id="lpan:LPMP_205480"/>
<dbReference type="GO" id="GO:0005634">
    <property type="term" value="C:nucleus"/>
    <property type="evidence" value="ECO:0007669"/>
    <property type="project" value="InterPro"/>
</dbReference>
<dbReference type="PANTHER" id="PTHR11875">
    <property type="entry name" value="TESTIS-SPECIFIC Y-ENCODED PROTEIN"/>
    <property type="match status" value="1"/>
</dbReference>
<dbReference type="Pfam" id="PF00956">
    <property type="entry name" value="NAP"/>
    <property type="match status" value="1"/>
</dbReference>
<organism evidence="4 5">
    <name type="scientific">Leishmania panamensis</name>
    <dbReference type="NCBI Taxonomy" id="5679"/>
    <lineage>
        <taxon>Eukaryota</taxon>
        <taxon>Discoba</taxon>
        <taxon>Euglenozoa</taxon>
        <taxon>Kinetoplastea</taxon>
        <taxon>Metakinetoplastina</taxon>
        <taxon>Trypanosomatida</taxon>
        <taxon>Trypanosomatidae</taxon>
        <taxon>Leishmaniinae</taxon>
        <taxon>Leishmania</taxon>
        <taxon>Leishmania guyanensis species complex</taxon>
    </lineage>
</organism>